<dbReference type="PANTHER" id="PTHR39576">
    <property type="entry name" value="ATTACHING AND EFFACING PROTEIN HOMOLOG-RELATED-RELATED"/>
    <property type="match status" value="1"/>
</dbReference>
<evidence type="ECO:0000313" key="4">
    <source>
        <dbReference type="EMBL" id="OEJ68889.1"/>
    </source>
</evidence>
<dbReference type="InterPro" id="IPR051715">
    <property type="entry name" value="Intimin-Invasin_domain"/>
</dbReference>
<comment type="similarity">
    <text evidence="1">Belongs to the intimin/invasin family.</text>
</comment>
<evidence type="ECO:0000313" key="5">
    <source>
        <dbReference type="Proteomes" id="UP000095347"/>
    </source>
</evidence>
<dbReference type="AlphaFoldDB" id="A0A1E5QAE4"/>
<reference evidence="5" key="1">
    <citation type="submission" date="2016-07" db="EMBL/GenBank/DDBJ databases">
        <authorList>
            <person name="Florea S."/>
            <person name="Webb J.S."/>
            <person name="Jaromczyk J."/>
            <person name="Schardl C.L."/>
        </authorList>
    </citation>
    <scope>NUCLEOTIDE SEQUENCE [LARGE SCALE GENOMIC DNA]</scope>
    <source>
        <strain evidence="5">MV-1</strain>
    </source>
</reference>
<comment type="caution">
    <text evidence="4">The sequence shown here is derived from an EMBL/GenBank/DDBJ whole genome shotgun (WGS) entry which is preliminary data.</text>
</comment>
<dbReference type="PANTHER" id="PTHR39576:SF2">
    <property type="entry name" value="ATTACHING AND EFFACING PROTEIN HOMOLOG-RELATED"/>
    <property type="match status" value="1"/>
</dbReference>
<organism evidence="4 5">
    <name type="scientific">Magnetovibrio blakemorei</name>
    <dbReference type="NCBI Taxonomy" id="28181"/>
    <lineage>
        <taxon>Bacteria</taxon>
        <taxon>Pseudomonadati</taxon>
        <taxon>Pseudomonadota</taxon>
        <taxon>Alphaproteobacteria</taxon>
        <taxon>Rhodospirillales</taxon>
        <taxon>Magnetovibrionaceae</taxon>
        <taxon>Magnetovibrio</taxon>
    </lineage>
</organism>
<feature type="signal peptide" evidence="2">
    <location>
        <begin position="1"/>
        <end position="24"/>
    </location>
</feature>
<evidence type="ECO:0000256" key="1">
    <source>
        <dbReference type="ARBA" id="ARBA00010116"/>
    </source>
</evidence>
<dbReference type="Pfam" id="PF11924">
    <property type="entry name" value="IAT_beta"/>
    <property type="match status" value="1"/>
</dbReference>
<dbReference type="InterPro" id="IPR024519">
    <property type="entry name" value="IAT_beta"/>
</dbReference>
<dbReference type="EMBL" id="MCGG01000010">
    <property type="protein sequence ID" value="OEJ68889.1"/>
    <property type="molecule type" value="Genomic_DNA"/>
</dbReference>
<sequence length="319" mass="36331">MMIKRLRKSTTCLALMVFAVSVNVPVVNSQEAPSSQNKEKINTFINSSINYMLPTIGENVPDYLKRVELDIKVQDNLKPEWSILTVQPLYQSEDKQNTVFTQLSQRRYEYLGTDRDVTNIGFGYRQLFADNTVLAGVNTFYDYEWKRQHKRGGVGAEVKWSGLDFTTNMYKALSDKSGKGLSGDTQEEVLDGRDFELSAQVPYLPWAKIHASRYYWDSVANAEDVKGWSTSLEAKVQQNITVEAGLTDDNFIAKRAKFARVTFSIPFGEPRPVMASSQLVSNTAWDMRDMREYTLDKVRRQNKIIVERTTSGVVITRGN</sequence>
<dbReference type="Gene3D" id="2.40.160.160">
    <property type="entry name" value="Inverse autotransporter, beta-domain"/>
    <property type="match status" value="1"/>
</dbReference>
<feature type="domain" description="Inverse autotransporter beta-domain" evidence="3">
    <location>
        <begin position="34"/>
        <end position="302"/>
    </location>
</feature>
<protein>
    <recommendedName>
        <fullName evidence="3">Inverse autotransporter beta-domain domain-containing protein</fullName>
    </recommendedName>
</protein>
<dbReference type="Proteomes" id="UP000095347">
    <property type="component" value="Unassembled WGS sequence"/>
</dbReference>
<evidence type="ECO:0000259" key="3">
    <source>
        <dbReference type="Pfam" id="PF11924"/>
    </source>
</evidence>
<dbReference type="OrthoDB" id="8320584at2"/>
<evidence type="ECO:0000256" key="2">
    <source>
        <dbReference type="SAM" id="SignalP"/>
    </source>
</evidence>
<keyword evidence="2" id="KW-0732">Signal</keyword>
<keyword evidence="5" id="KW-1185">Reference proteome</keyword>
<gene>
    <name evidence="4" type="ORF">BEN30_05100</name>
</gene>
<dbReference type="InterPro" id="IPR038177">
    <property type="entry name" value="IAT_beta_sf"/>
</dbReference>
<accession>A0A1E5QAE4</accession>
<proteinExistence type="inferred from homology"/>
<dbReference type="GO" id="GO:0009279">
    <property type="term" value="C:cell outer membrane"/>
    <property type="evidence" value="ECO:0007669"/>
    <property type="project" value="TreeGrafter"/>
</dbReference>
<dbReference type="STRING" id="28181.BEN30_05100"/>
<name>A0A1E5QAE4_9PROT</name>
<feature type="chain" id="PRO_5009184174" description="Inverse autotransporter beta-domain domain-containing protein" evidence="2">
    <location>
        <begin position="25"/>
        <end position="319"/>
    </location>
</feature>